<sequence>MKWPKAISLLFILLSSHSAAIPLNQISSSPFPVTIKTAHGTAVIPTRPQRVITLGATTEDWCLLLGIVPIAIEAHYWGGDSKGYLPWFKQAVLEQEKALPSVLNSYPELDIEYILSLKPDLILAPQSGITLETFNQLNNFVPVVAYPDQPWLTPIDKQVTLISTALGKTEEGDALLVKLHQYLASLADENPQFKGKKLAYINAGSRFGNLALYVPGDPRIDSLLALGFIQLPEVKDIKPTRGHFTANIGLEHSDIFNDADLIISWYESEKSKQTVEKIPLFSHINAVKQGRYLAITDPSTVMATSYGSLLSLEWVMPAFIPKIKEVMGK</sequence>
<keyword evidence="4" id="KW-0406">Ion transport</keyword>
<dbReference type="RefSeq" id="WP_065609843.1">
    <property type="nucleotide sequence ID" value="NZ_CAWMPN010000004.1"/>
</dbReference>
<keyword evidence="4" id="KW-0410">Iron transport</keyword>
<feature type="chain" id="PRO_5008632594" evidence="6">
    <location>
        <begin position="21"/>
        <end position="329"/>
    </location>
</feature>
<dbReference type="PROSITE" id="PS50042">
    <property type="entry name" value="CNMP_BINDING_3"/>
    <property type="match status" value="1"/>
</dbReference>
<dbReference type="Gene3D" id="3.40.50.1980">
    <property type="entry name" value="Nitrogenase molybdenum iron protein domain"/>
    <property type="match status" value="2"/>
</dbReference>
<evidence type="ECO:0000256" key="5">
    <source>
        <dbReference type="ARBA" id="ARBA00022729"/>
    </source>
</evidence>
<proteinExistence type="inferred from homology"/>
<comment type="subcellular location">
    <subcellularLocation>
        <location evidence="1">Cell envelope</location>
    </subcellularLocation>
</comment>
<dbReference type="InterPro" id="IPR000595">
    <property type="entry name" value="cNMP-bd_dom"/>
</dbReference>
<evidence type="ECO:0000256" key="4">
    <source>
        <dbReference type="ARBA" id="ARBA00022496"/>
    </source>
</evidence>
<dbReference type="Pfam" id="PF01497">
    <property type="entry name" value="Peripla_BP_2"/>
    <property type="match status" value="1"/>
</dbReference>
<evidence type="ECO:0000259" key="7">
    <source>
        <dbReference type="PROSITE" id="PS50042"/>
    </source>
</evidence>
<keyword evidence="3" id="KW-0813">Transport</keyword>
<dbReference type="InterPro" id="IPR051313">
    <property type="entry name" value="Bact_iron-sidero_bind"/>
</dbReference>
<dbReference type="STRING" id="688.A6E04_05130"/>
<dbReference type="GO" id="GO:1901678">
    <property type="term" value="P:iron coordination entity transport"/>
    <property type="evidence" value="ECO:0007669"/>
    <property type="project" value="UniProtKB-ARBA"/>
</dbReference>
<reference evidence="9 10" key="1">
    <citation type="submission" date="2016-06" db="EMBL/GenBank/DDBJ databases">
        <authorList>
            <person name="Kjaerup R.B."/>
            <person name="Dalgaard T.S."/>
            <person name="Juul-Madsen H.R."/>
        </authorList>
    </citation>
    <scope>NUCLEOTIDE SEQUENCE [LARGE SCALE GENOMIC DNA]</scope>
    <source>
        <strain evidence="9 10">1S159</strain>
    </source>
</reference>
<dbReference type="EMBL" id="MAJU01000004">
    <property type="protein sequence ID" value="OCH23291.1"/>
    <property type="molecule type" value="Genomic_DNA"/>
</dbReference>
<protein>
    <submittedName>
        <fullName evidence="9">Iron-siderophore ABC transporter substrate-binding protein</fullName>
    </submittedName>
</protein>
<dbReference type="PROSITE" id="PS50983">
    <property type="entry name" value="FE_B12_PBP"/>
    <property type="match status" value="1"/>
</dbReference>
<evidence type="ECO:0000313" key="10">
    <source>
        <dbReference type="Proteomes" id="UP000093523"/>
    </source>
</evidence>
<evidence type="ECO:0000256" key="1">
    <source>
        <dbReference type="ARBA" id="ARBA00004196"/>
    </source>
</evidence>
<dbReference type="InterPro" id="IPR002491">
    <property type="entry name" value="ABC_transptr_periplasmic_BD"/>
</dbReference>
<feature type="domain" description="Fe/B12 periplasmic-binding" evidence="8">
    <location>
        <begin position="50"/>
        <end position="327"/>
    </location>
</feature>
<dbReference type="GO" id="GO:0030288">
    <property type="term" value="C:outer membrane-bounded periplasmic space"/>
    <property type="evidence" value="ECO:0007669"/>
    <property type="project" value="TreeGrafter"/>
</dbReference>
<dbReference type="PANTHER" id="PTHR30532">
    <property type="entry name" value="IRON III DICITRATE-BINDING PERIPLASMIC PROTEIN"/>
    <property type="match status" value="1"/>
</dbReference>
<dbReference type="SUPFAM" id="SSF53807">
    <property type="entry name" value="Helical backbone' metal receptor"/>
    <property type="match status" value="1"/>
</dbReference>
<dbReference type="CDD" id="cd01146">
    <property type="entry name" value="FhuD"/>
    <property type="match status" value="1"/>
</dbReference>
<keyword evidence="4" id="KW-0408">Iron</keyword>
<evidence type="ECO:0000256" key="2">
    <source>
        <dbReference type="ARBA" id="ARBA00008814"/>
    </source>
</evidence>
<feature type="domain" description="Cyclic nucleotide-binding" evidence="7">
    <location>
        <begin position="170"/>
        <end position="231"/>
    </location>
</feature>
<dbReference type="OrthoDB" id="1846031at2"/>
<feature type="signal peptide" evidence="6">
    <location>
        <begin position="1"/>
        <end position="20"/>
    </location>
</feature>
<name>A0A1B9P469_ALILO</name>
<evidence type="ECO:0000256" key="3">
    <source>
        <dbReference type="ARBA" id="ARBA00022448"/>
    </source>
</evidence>
<keyword evidence="5 6" id="KW-0732">Signal</keyword>
<accession>A0A1B9P469</accession>
<comment type="similarity">
    <text evidence="2">Belongs to the bacterial solute-binding protein 8 family.</text>
</comment>
<dbReference type="AlphaFoldDB" id="A0A1B9P469"/>
<evidence type="ECO:0000259" key="8">
    <source>
        <dbReference type="PROSITE" id="PS50983"/>
    </source>
</evidence>
<evidence type="ECO:0000313" key="9">
    <source>
        <dbReference type="EMBL" id="OCH23291.1"/>
    </source>
</evidence>
<dbReference type="PANTHER" id="PTHR30532:SF28">
    <property type="entry name" value="PETROBACTIN-BINDING PROTEIN YCLQ"/>
    <property type="match status" value="1"/>
</dbReference>
<organism evidence="9 10">
    <name type="scientific">Aliivibrio logei</name>
    <name type="common">Vibrio logei</name>
    <dbReference type="NCBI Taxonomy" id="688"/>
    <lineage>
        <taxon>Bacteria</taxon>
        <taxon>Pseudomonadati</taxon>
        <taxon>Pseudomonadota</taxon>
        <taxon>Gammaproteobacteria</taxon>
        <taxon>Vibrionales</taxon>
        <taxon>Vibrionaceae</taxon>
        <taxon>Aliivibrio</taxon>
    </lineage>
</organism>
<comment type="caution">
    <text evidence="9">The sequence shown here is derived from an EMBL/GenBank/DDBJ whole genome shotgun (WGS) entry which is preliminary data.</text>
</comment>
<dbReference type="Proteomes" id="UP000093523">
    <property type="component" value="Unassembled WGS sequence"/>
</dbReference>
<gene>
    <name evidence="9" type="ORF">A6E04_05130</name>
</gene>
<evidence type="ECO:0000256" key="6">
    <source>
        <dbReference type="SAM" id="SignalP"/>
    </source>
</evidence>